<dbReference type="SUPFAM" id="SSF54211">
    <property type="entry name" value="Ribosomal protein S5 domain 2-like"/>
    <property type="match status" value="1"/>
</dbReference>
<name>A0AAJ7BZ73_CEPCN</name>
<gene>
    <name evidence="12" type="primary">LOC107269030</name>
</gene>
<evidence type="ECO:0000256" key="8">
    <source>
        <dbReference type="ARBA" id="ARBA00023277"/>
    </source>
</evidence>
<dbReference type="PANTHER" id="PTHR10457:SF7">
    <property type="entry name" value="GALACTOKINASE-RELATED"/>
    <property type="match status" value="1"/>
</dbReference>
<dbReference type="KEGG" id="ccin:107269030"/>
<evidence type="ECO:0000256" key="4">
    <source>
        <dbReference type="ARBA" id="ARBA00022741"/>
    </source>
</evidence>
<dbReference type="GO" id="GO:0004335">
    <property type="term" value="F:galactokinase activity"/>
    <property type="evidence" value="ECO:0007669"/>
    <property type="project" value="InterPro"/>
</dbReference>
<comment type="similarity">
    <text evidence="1">Belongs to the GHMP kinase family. GalK subfamily.</text>
</comment>
<dbReference type="SUPFAM" id="SSF55060">
    <property type="entry name" value="GHMP Kinase, C-terminal domain"/>
    <property type="match status" value="1"/>
</dbReference>
<evidence type="ECO:0000256" key="7">
    <source>
        <dbReference type="ARBA" id="ARBA00022842"/>
    </source>
</evidence>
<evidence type="ECO:0000256" key="6">
    <source>
        <dbReference type="ARBA" id="ARBA00022840"/>
    </source>
</evidence>
<evidence type="ECO:0000256" key="1">
    <source>
        <dbReference type="ARBA" id="ARBA00006566"/>
    </source>
</evidence>
<proteinExistence type="inferred from homology"/>
<keyword evidence="5" id="KW-0418">Kinase</keyword>
<dbReference type="RefSeq" id="XP_015597900.2">
    <property type="nucleotide sequence ID" value="XM_015742414.2"/>
</dbReference>
<sequence>MHYSVSLKNLARMQLSAFVHQVELTSLGNILITMKAKTNITFMLLSRVHDVILHSTSYVKRRKTPSDDPKYSYINISPALPMITVIAGKSNNTTKCKIISLSDAISLERDVEFSTSKEDLKAGEPKWANYVKGCIANFPCTVPGFDAVILSTVPVGAGLSSSAALEVATYTFLEKLTGRVSKKQEEKALACQRAEHEFAGVPCGIMDQFISVMGQEDHALLLDCRDLSTKQIPMYDINEFLFLITNSNTPHKLSSSAYCERRDACYEAAKVLGKKSLREATLDDLQVLEIQKMPEYVVKRARHVITEIQRTVDAAAALEKDDFTKFGELMNQSHDSLQKDYEVSSVELDTLVSSAREVKGVLGSRLTGAGFGGCTVTLVRKDAVNEVIDVIKKRYPGKATFYIAKPAGGARYMSTDIAKSDFDSDIENA</sequence>
<dbReference type="Gene3D" id="3.30.230.10">
    <property type="match status" value="1"/>
</dbReference>
<dbReference type="GO" id="GO:0046872">
    <property type="term" value="F:metal ion binding"/>
    <property type="evidence" value="ECO:0007669"/>
    <property type="project" value="UniProtKB-KW"/>
</dbReference>
<dbReference type="InterPro" id="IPR006204">
    <property type="entry name" value="GHMP_kinase_N_dom"/>
</dbReference>
<evidence type="ECO:0000256" key="3">
    <source>
        <dbReference type="ARBA" id="ARBA00022723"/>
    </source>
</evidence>
<reference evidence="12" key="1">
    <citation type="submission" date="2025-08" db="UniProtKB">
        <authorList>
            <consortium name="RefSeq"/>
        </authorList>
    </citation>
    <scope>IDENTIFICATION</scope>
</reference>
<dbReference type="GO" id="GO:0005829">
    <property type="term" value="C:cytosol"/>
    <property type="evidence" value="ECO:0007669"/>
    <property type="project" value="TreeGrafter"/>
</dbReference>
<evidence type="ECO:0000259" key="10">
    <source>
        <dbReference type="Pfam" id="PF08544"/>
    </source>
</evidence>
<evidence type="ECO:0000256" key="2">
    <source>
        <dbReference type="ARBA" id="ARBA00022679"/>
    </source>
</evidence>
<feature type="domain" description="GHMP kinase N-terminal" evidence="9">
    <location>
        <begin position="129"/>
        <end position="215"/>
    </location>
</feature>
<dbReference type="PROSITE" id="PS00627">
    <property type="entry name" value="GHMP_KINASES_ATP"/>
    <property type="match status" value="1"/>
</dbReference>
<dbReference type="NCBIfam" id="TIGR00131">
    <property type="entry name" value="gal_kin"/>
    <property type="match status" value="1"/>
</dbReference>
<keyword evidence="2" id="KW-0808">Transferase</keyword>
<evidence type="ECO:0000313" key="11">
    <source>
        <dbReference type="Proteomes" id="UP000694920"/>
    </source>
</evidence>
<keyword evidence="6" id="KW-0067">ATP-binding</keyword>
<dbReference type="InterPro" id="IPR000705">
    <property type="entry name" value="Galactokinase"/>
</dbReference>
<evidence type="ECO:0000313" key="12">
    <source>
        <dbReference type="RefSeq" id="XP_015597900.2"/>
    </source>
</evidence>
<feature type="domain" description="GHMP kinase C-terminal" evidence="10">
    <location>
        <begin position="315"/>
        <end position="396"/>
    </location>
</feature>
<evidence type="ECO:0000256" key="5">
    <source>
        <dbReference type="ARBA" id="ARBA00022777"/>
    </source>
</evidence>
<dbReference type="AlphaFoldDB" id="A0AAJ7BZ73"/>
<evidence type="ECO:0000259" key="9">
    <source>
        <dbReference type="Pfam" id="PF00288"/>
    </source>
</evidence>
<accession>A0AAJ7BZ73</accession>
<dbReference type="Gene3D" id="3.30.70.890">
    <property type="entry name" value="GHMP kinase, C-terminal domain"/>
    <property type="match status" value="1"/>
</dbReference>
<dbReference type="FunFam" id="3.30.70.890:FF:000001">
    <property type="entry name" value="Galactokinase"/>
    <property type="match status" value="1"/>
</dbReference>
<dbReference type="InterPro" id="IPR020568">
    <property type="entry name" value="Ribosomal_Su5_D2-typ_SF"/>
</dbReference>
<dbReference type="PRINTS" id="PR00473">
    <property type="entry name" value="GALCTOKINASE"/>
</dbReference>
<dbReference type="GeneID" id="107269030"/>
<dbReference type="Pfam" id="PF08544">
    <property type="entry name" value="GHMP_kinases_C"/>
    <property type="match status" value="1"/>
</dbReference>
<organism evidence="11 12">
    <name type="scientific">Cephus cinctus</name>
    <name type="common">Wheat stem sawfly</name>
    <dbReference type="NCBI Taxonomy" id="211228"/>
    <lineage>
        <taxon>Eukaryota</taxon>
        <taxon>Metazoa</taxon>
        <taxon>Ecdysozoa</taxon>
        <taxon>Arthropoda</taxon>
        <taxon>Hexapoda</taxon>
        <taxon>Insecta</taxon>
        <taxon>Pterygota</taxon>
        <taxon>Neoptera</taxon>
        <taxon>Endopterygota</taxon>
        <taxon>Hymenoptera</taxon>
        <taxon>Cephoidea</taxon>
        <taxon>Cephidae</taxon>
        <taxon>Cephus</taxon>
    </lineage>
</organism>
<keyword evidence="7" id="KW-0460">Magnesium</keyword>
<dbReference type="PRINTS" id="PR00959">
    <property type="entry name" value="MEVGALKINASE"/>
</dbReference>
<dbReference type="InterPro" id="IPR006203">
    <property type="entry name" value="GHMP_knse_ATP-bd_CS"/>
</dbReference>
<dbReference type="GO" id="GO:0006012">
    <property type="term" value="P:galactose metabolic process"/>
    <property type="evidence" value="ECO:0007669"/>
    <property type="project" value="InterPro"/>
</dbReference>
<dbReference type="PANTHER" id="PTHR10457">
    <property type="entry name" value="MEVALONATE KINASE/GALACTOKINASE"/>
    <property type="match status" value="1"/>
</dbReference>
<keyword evidence="3" id="KW-0479">Metal-binding</keyword>
<keyword evidence="8" id="KW-0119">Carbohydrate metabolism</keyword>
<dbReference type="Proteomes" id="UP000694920">
    <property type="component" value="Unplaced"/>
</dbReference>
<dbReference type="InterPro" id="IPR014721">
    <property type="entry name" value="Ribsml_uS5_D2-typ_fold_subgr"/>
</dbReference>
<keyword evidence="4" id="KW-0547">Nucleotide-binding</keyword>
<dbReference type="InterPro" id="IPR013750">
    <property type="entry name" value="GHMP_kinase_C_dom"/>
</dbReference>
<keyword evidence="11" id="KW-1185">Reference proteome</keyword>
<dbReference type="Pfam" id="PF00288">
    <property type="entry name" value="GHMP_kinases_N"/>
    <property type="match status" value="1"/>
</dbReference>
<dbReference type="InterPro" id="IPR036554">
    <property type="entry name" value="GHMP_kinase_C_sf"/>
</dbReference>
<dbReference type="GO" id="GO:0005524">
    <property type="term" value="F:ATP binding"/>
    <property type="evidence" value="ECO:0007669"/>
    <property type="project" value="UniProtKB-KW"/>
</dbReference>
<protein>
    <submittedName>
        <fullName evidence="12">Galactokinase isoform X1</fullName>
    </submittedName>
</protein>